<feature type="compositionally biased region" description="Basic and acidic residues" evidence="1">
    <location>
        <begin position="1"/>
        <end position="13"/>
    </location>
</feature>
<gene>
    <name evidence="2" type="ORF">F8O03_06255</name>
</gene>
<evidence type="ECO:0000313" key="3">
    <source>
        <dbReference type="Proteomes" id="UP000490386"/>
    </source>
</evidence>
<feature type="region of interest" description="Disordered" evidence="1">
    <location>
        <begin position="1"/>
        <end position="31"/>
    </location>
</feature>
<name>A0A7J5B214_9MICO</name>
<dbReference type="Proteomes" id="UP000490386">
    <property type="component" value="Unassembled WGS sequence"/>
</dbReference>
<comment type="caution">
    <text evidence="2">The sequence shown here is derived from an EMBL/GenBank/DDBJ whole genome shotgun (WGS) entry which is preliminary data.</text>
</comment>
<dbReference type="AlphaFoldDB" id="A0A7J5B214"/>
<dbReference type="EMBL" id="WBJX01000002">
    <property type="protein sequence ID" value="KAB1638019.1"/>
    <property type="molecule type" value="Genomic_DNA"/>
</dbReference>
<sequence length="75" mass="7872">MSSEHAGEGHARAGDTGGAAVPDTSAEPDTELALELERIGTLPVSERAAEFSRVHQQLGQLLESTPVQLFDGDQS</sequence>
<protein>
    <submittedName>
        <fullName evidence="2">Uncharacterized protein</fullName>
    </submittedName>
</protein>
<proteinExistence type="predicted"/>
<evidence type="ECO:0000313" key="2">
    <source>
        <dbReference type="EMBL" id="KAB1638019.1"/>
    </source>
</evidence>
<accession>A0A7J5B214</accession>
<organism evidence="2 3">
    <name type="scientific">Pseudoclavibacter terrae</name>
    <dbReference type="NCBI Taxonomy" id="1530195"/>
    <lineage>
        <taxon>Bacteria</taxon>
        <taxon>Bacillati</taxon>
        <taxon>Actinomycetota</taxon>
        <taxon>Actinomycetes</taxon>
        <taxon>Micrococcales</taxon>
        <taxon>Microbacteriaceae</taxon>
        <taxon>Pseudoclavibacter</taxon>
    </lineage>
</organism>
<reference evidence="2 3" key="1">
    <citation type="submission" date="2019-09" db="EMBL/GenBank/DDBJ databases">
        <title>Phylogeny of genus Pseudoclavibacter and closely related genus.</title>
        <authorList>
            <person name="Li Y."/>
        </authorList>
    </citation>
    <scope>NUCLEOTIDE SEQUENCE [LARGE SCALE GENOMIC DNA]</scope>
    <source>
        <strain evidence="2 3">THG-MD12</strain>
    </source>
</reference>
<dbReference type="RefSeq" id="WP_151423128.1">
    <property type="nucleotide sequence ID" value="NZ_CANKVH010000001.1"/>
</dbReference>
<dbReference type="OrthoDB" id="5124832at2"/>
<evidence type="ECO:0000256" key="1">
    <source>
        <dbReference type="SAM" id="MobiDB-lite"/>
    </source>
</evidence>
<keyword evidence="3" id="KW-1185">Reference proteome</keyword>